<dbReference type="NCBIfam" id="TIGR02118">
    <property type="entry name" value="EthD family reductase"/>
    <property type="match status" value="1"/>
</dbReference>
<name>A0A934V153_9PROT</name>
<comment type="caution">
    <text evidence="2">The sequence shown here is derived from an EMBL/GenBank/DDBJ whole genome shotgun (WGS) entry which is preliminary data.</text>
</comment>
<reference evidence="2" key="2">
    <citation type="journal article" date="2020" name="Microorganisms">
        <title>Osmotic Adaptation and Compatible Solute Biosynthesis of Phototrophic Bacteria as Revealed from Genome Analyses.</title>
        <authorList>
            <person name="Imhoff J.F."/>
            <person name="Rahn T."/>
            <person name="Kunzel S."/>
            <person name="Keller A."/>
            <person name="Neulinger S.C."/>
        </authorList>
    </citation>
    <scope>NUCLEOTIDE SEQUENCE</scope>
    <source>
        <strain evidence="2">DSM 9154</strain>
    </source>
</reference>
<gene>
    <name evidence="2" type="ORF">CKO21_14435</name>
</gene>
<dbReference type="EMBL" id="NRRE01000027">
    <property type="protein sequence ID" value="MBK1698443.1"/>
    <property type="molecule type" value="Genomic_DNA"/>
</dbReference>
<evidence type="ECO:0000313" key="2">
    <source>
        <dbReference type="EMBL" id="MBK1698443.1"/>
    </source>
</evidence>
<protein>
    <submittedName>
        <fullName evidence="2">EthD family reductase</fullName>
    </submittedName>
</protein>
<reference evidence="2" key="1">
    <citation type="submission" date="2017-08" db="EMBL/GenBank/DDBJ databases">
        <authorList>
            <person name="Imhoff J.F."/>
            <person name="Rahn T."/>
            <person name="Kuenzel S."/>
            <person name="Neulinger S.C."/>
        </authorList>
    </citation>
    <scope>NUCLEOTIDE SEQUENCE</scope>
    <source>
        <strain evidence="2">DSM 9154</strain>
    </source>
</reference>
<evidence type="ECO:0000259" key="1">
    <source>
        <dbReference type="Pfam" id="PF07110"/>
    </source>
</evidence>
<dbReference type="AlphaFoldDB" id="A0A934V153"/>
<dbReference type="InterPro" id="IPR011008">
    <property type="entry name" value="Dimeric_a/b-barrel"/>
</dbReference>
<dbReference type="SUPFAM" id="SSF54909">
    <property type="entry name" value="Dimeric alpha+beta barrel"/>
    <property type="match status" value="2"/>
</dbReference>
<dbReference type="Pfam" id="PF07110">
    <property type="entry name" value="EthD"/>
    <property type="match status" value="2"/>
</dbReference>
<organism evidence="2 3">
    <name type="scientific">Rhodovibrio salinarum</name>
    <dbReference type="NCBI Taxonomy" id="1087"/>
    <lineage>
        <taxon>Bacteria</taxon>
        <taxon>Pseudomonadati</taxon>
        <taxon>Pseudomonadota</taxon>
        <taxon>Alphaproteobacteria</taxon>
        <taxon>Rhodospirillales</taxon>
        <taxon>Rhodovibrionaceae</taxon>
        <taxon>Rhodovibrio</taxon>
    </lineage>
</organism>
<accession>A0A934V153</accession>
<dbReference type="Gene3D" id="3.30.70.100">
    <property type="match status" value="2"/>
</dbReference>
<dbReference type="InterPro" id="IPR009799">
    <property type="entry name" value="EthD_dom"/>
</dbReference>
<evidence type="ECO:0000313" key="3">
    <source>
        <dbReference type="Proteomes" id="UP000778970"/>
    </source>
</evidence>
<proteinExistence type="predicted"/>
<feature type="domain" description="EthD" evidence="1">
    <location>
        <begin position="50"/>
        <end position="138"/>
    </location>
</feature>
<sequence>MTQADIALRFKKNLLLAGRDTGPPRRAAPKQRHERACPMIKLIVFVTRRDDLSPQAFQDYWRQSHGPLVRGMAVTGRTMRGYVQGMTVLEAYEGAQLPAYDGTAELYFDSQSDADAFFGDAEYLAKIQPDESNFADLSRCAFIPTSGPEIVCGPEPADAQGVKLMIGVKRRPDMTLAAWRDHMRTRHAPLVRDHATSQRYLTGYIQCFTADGAYAQGEPAVDATSELYFPDLAAMQAFLDDPAYRSEVFTDGAENADMSRTVFFPTREETVIPVPSCVHT</sequence>
<dbReference type="GO" id="GO:0016491">
    <property type="term" value="F:oxidoreductase activity"/>
    <property type="evidence" value="ECO:0007669"/>
    <property type="project" value="InterPro"/>
</dbReference>
<feature type="domain" description="EthD" evidence="1">
    <location>
        <begin position="171"/>
        <end position="257"/>
    </location>
</feature>
<keyword evidence="3" id="KW-1185">Reference proteome</keyword>
<dbReference type="Proteomes" id="UP000778970">
    <property type="component" value="Unassembled WGS sequence"/>
</dbReference>